<dbReference type="EMBL" id="MLFU01000048">
    <property type="protein sequence ID" value="KAK1490957.1"/>
    <property type="molecule type" value="Genomic_DNA"/>
</dbReference>
<keyword evidence="2" id="KW-0472">Membrane</keyword>
<feature type="compositionally biased region" description="Low complexity" evidence="1">
    <location>
        <begin position="205"/>
        <end position="215"/>
    </location>
</feature>
<feature type="region of interest" description="Disordered" evidence="1">
    <location>
        <begin position="196"/>
        <end position="216"/>
    </location>
</feature>
<gene>
    <name evidence="3" type="ORF">CTAM01_10450</name>
</gene>
<evidence type="ECO:0000313" key="4">
    <source>
        <dbReference type="Proteomes" id="UP001227543"/>
    </source>
</evidence>
<accession>A0ABQ9R0L3</accession>
<feature type="compositionally biased region" description="Basic residues" evidence="1">
    <location>
        <begin position="1"/>
        <end position="21"/>
    </location>
</feature>
<name>A0ABQ9R0L3_9PEZI</name>
<keyword evidence="4" id="KW-1185">Reference proteome</keyword>
<keyword evidence="2" id="KW-0812">Transmembrane</keyword>
<dbReference type="RefSeq" id="XP_060378882.1">
    <property type="nucleotide sequence ID" value="XM_060526465.1"/>
</dbReference>
<sequence>MYVSSPRRRRAPNPIRIRHHANSPLLAGRSPAPWTPDHPVPPTPSTIASPDSADTPTFPVSPPSATVSTCKTLWDTVLERTPNKPFSETADPGWGDQSPYPSTEDSLASARWRVVELERAEDSLGAVTPGGGISPGTVGIPRTPASTPVAGRAGSAIAVGRRGGVSKLRRIMYSPGLPVSPPLRWWKGEVYRPVRGTDGEDESESGSGSDGSVSRGLKRVRLQRKGTLDVKTCVCHGGGPAASVQWCKYPLVLLVVLLVVLIFLYVPWKKWT</sequence>
<evidence type="ECO:0000256" key="2">
    <source>
        <dbReference type="SAM" id="Phobius"/>
    </source>
</evidence>
<organism evidence="3 4">
    <name type="scientific">Colletotrichum tamarilloi</name>
    <dbReference type="NCBI Taxonomy" id="1209934"/>
    <lineage>
        <taxon>Eukaryota</taxon>
        <taxon>Fungi</taxon>
        <taxon>Dikarya</taxon>
        <taxon>Ascomycota</taxon>
        <taxon>Pezizomycotina</taxon>
        <taxon>Sordariomycetes</taxon>
        <taxon>Hypocreomycetidae</taxon>
        <taxon>Glomerellales</taxon>
        <taxon>Glomerellaceae</taxon>
        <taxon>Colletotrichum</taxon>
        <taxon>Colletotrichum acutatum species complex</taxon>
    </lineage>
</organism>
<proteinExistence type="predicted"/>
<feature type="transmembrane region" description="Helical" evidence="2">
    <location>
        <begin position="249"/>
        <end position="268"/>
    </location>
</feature>
<evidence type="ECO:0000256" key="1">
    <source>
        <dbReference type="SAM" id="MobiDB-lite"/>
    </source>
</evidence>
<evidence type="ECO:0000313" key="3">
    <source>
        <dbReference type="EMBL" id="KAK1490957.1"/>
    </source>
</evidence>
<feature type="region of interest" description="Disordered" evidence="1">
    <location>
        <begin position="125"/>
        <end position="150"/>
    </location>
</feature>
<dbReference type="Proteomes" id="UP001227543">
    <property type="component" value="Unassembled WGS sequence"/>
</dbReference>
<reference evidence="3 4" key="1">
    <citation type="submission" date="2016-10" db="EMBL/GenBank/DDBJ databases">
        <title>The genome sequence of Colletotrichum fioriniae PJ7.</title>
        <authorList>
            <person name="Baroncelli R."/>
        </authorList>
    </citation>
    <scope>NUCLEOTIDE SEQUENCE [LARGE SCALE GENOMIC DNA]</scope>
    <source>
        <strain evidence="3 4">Tom-12</strain>
    </source>
</reference>
<feature type="region of interest" description="Disordered" evidence="1">
    <location>
        <begin position="81"/>
        <end position="107"/>
    </location>
</feature>
<comment type="caution">
    <text evidence="3">The sequence shown here is derived from an EMBL/GenBank/DDBJ whole genome shotgun (WGS) entry which is preliminary data.</text>
</comment>
<feature type="compositionally biased region" description="Pro residues" evidence="1">
    <location>
        <begin position="33"/>
        <end position="44"/>
    </location>
</feature>
<keyword evidence="2" id="KW-1133">Transmembrane helix</keyword>
<feature type="region of interest" description="Disordered" evidence="1">
    <location>
        <begin position="1"/>
        <end position="67"/>
    </location>
</feature>
<protein>
    <submittedName>
        <fullName evidence="3">Uncharacterized protein</fullName>
    </submittedName>
</protein>
<dbReference type="GeneID" id="85410703"/>